<evidence type="ECO:0000259" key="4">
    <source>
        <dbReference type="PROSITE" id="PS51379"/>
    </source>
</evidence>
<dbReference type="InterPro" id="IPR017896">
    <property type="entry name" value="4Fe4S_Fe-S-bd"/>
</dbReference>
<dbReference type="PROSITE" id="PS00198">
    <property type="entry name" value="4FE4S_FER_1"/>
    <property type="match status" value="2"/>
</dbReference>
<accession>B1I281</accession>
<dbReference type="STRING" id="477974.Daud_0567"/>
<dbReference type="eggNOG" id="COG1035">
    <property type="taxonomic scope" value="Bacteria"/>
</dbReference>
<organism evidence="5 6">
    <name type="scientific">Desulforudis audaxviator (strain MP104C)</name>
    <dbReference type="NCBI Taxonomy" id="477974"/>
    <lineage>
        <taxon>Bacteria</taxon>
        <taxon>Bacillati</taxon>
        <taxon>Bacillota</taxon>
        <taxon>Clostridia</taxon>
        <taxon>Thermoanaerobacterales</taxon>
        <taxon>Candidatus Desulforudaceae</taxon>
        <taxon>Candidatus Desulforudis</taxon>
    </lineage>
</organism>
<evidence type="ECO:0000313" key="5">
    <source>
        <dbReference type="EMBL" id="ACA59108.1"/>
    </source>
</evidence>
<dbReference type="eggNOG" id="COG1139">
    <property type="taxonomic scope" value="Bacteria"/>
</dbReference>
<evidence type="ECO:0000256" key="3">
    <source>
        <dbReference type="ARBA" id="ARBA00023014"/>
    </source>
</evidence>
<sequence>MKQSADEVRREAAKLIKEERVKYVIGYAPGTDLARVMPFFASSVRQAARLTWNPFCVPSLVKYLLDHRYADTRLAVFIKGCDSRGLNRILSDRQFPRERLVALGLPCGGMLDRAKVLAVVAPDTELVAVEDWGDGYVLTTGRGAFEFPKRDYLLAKCLECEHNVPLTADRLIGPVVPSPAVPGGDRFAAVKRLESLEPAARSAFWERRFARCLRCYACRNACPACNCKECSFEQAVPGWQQGACWISKRTNPGQNGFFHLMRMMHVAGRCVDCGECGRVCPVSIPLRELYRKVQKDAQELFGWAAAGVSPEETPLLSRYEEADPDEFK</sequence>
<keyword evidence="1" id="KW-0479">Metal-binding</keyword>
<reference evidence="5 6" key="2">
    <citation type="journal article" date="2008" name="Science">
        <title>Environmental genomics reveals a single-species ecosystem deep within Earth.</title>
        <authorList>
            <person name="Chivian D."/>
            <person name="Brodie E.L."/>
            <person name="Alm E.J."/>
            <person name="Culley D.E."/>
            <person name="Dehal P.S."/>
            <person name="Desantis T.Z."/>
            <person name="Gihring T.M."/>
            <person name="Lapidus A."/>
            <person name="Lin L.H."/>
            <person name="Lowry S.R."/>
            <person name="Moser D.P."/>
            <person name="Richardson P.M."/>
            <person name="Southam G."/>
            <person name="Wanger G."/>
            <person name="Pratt L.M."/>
            <person name="Andersen G.L."/>
            <person name="Hazen T.C."/>
            <person name="Brockman F.J."/>
            <person name="Arkin A.P."/>
            <person name="Onstott T.C."/>
        </authorList>
    </citation>
    <scope>NUCLEOTIDE SEQUENCE [LARGE SCALE GENOMIC DNA]</scope>
    <source>
        <strain evidence="5 6">MP104C</strain>
    </source>
</reference>
<dbReference type="EMBL" id="CP000860">
    <property type="protein sequence ID" value="ACA59108.1"/>
    <property type="molecule type" value="Genomic_DNA"/>
</dbReference>
<dbReference type="GO" id="GO:0051536">
    <property type="term" value="F:iron-sulfur cluster binding"/>
    <property type="evidence" value="ECO:0007669"/>
    <property type="project" value="UniProtKB-KW"/>
</dbReference>
<dbReference type="KEGG" id="dau:Daud_0567"/>
<reference evidence="6" key="1">
    <citation type="submission" date="2007-10" db="EMBL/GenBank/DDBJ databases">
        <title>Complete sequence of chromosome of Desulforudis audaxviator MP104C.</title>
        <authorList>
            <person name="Copeland A."/>
            <person name="Lucas S."/>
            <person name="Lapidus A."/>
            <person name="Barry K."/>
            <person name="Glavina del Rio T."/>
            <person name="Dalin E."/>
            <person name="Tice H."/>
            <person name="Bruce D."/>
            <person name="Pitluck S."/>
            <person name="Lowry S.R."/>
            <person name="Larimer F."/>
            <person name="Land M.L."/>
            <person name="Hauser L."/>
            <person name="Kyrpides N."/>
            <person name="Ivanova N.N."/>
            <person name="Richardson P."/>
        </authorList>
    </citation>
    <scope>NUCLEOTIDE SEQUENCE [LARGE SCALE GENOMIC DNA]</scope>
    <source>
        <strain evidence="6">MP104C</strain>
    </source>
</reference>
<gene>
    <name evidence="5" type="ordered locus">Daud_0567</name>
</gene>
<name>B1I281_DESAP</name>
<proteinExistence type="predicted"/>
<dbReference type="HOGENOM" id="CLU_063409_0_0_9"/>
<dbReference type="InterPro" id="IPR009051">
    <property type="entry name" value="Helical_ferredxn"/>
</dbReference>
<evidence type="ECO:0000313" key="6">
    <source>
        <dbReference type="Proteomes" id="UP000008544"/>
    </source>
</evidence>
<keyword evidence="3" id="KW-0411">Iron-sulfur</keyword>
<feature type="domain" description="4Fe-4S ferredoxin-type" evidence="4">
    <location>
        <begin position="261"/>
        <end position="289"/>
    </location>
</feature>
<dbReference type="SUPFAM" id="SSF46548">
    <property type="entry name" value="alpha-helical ferredoxin"/>
    <property type="match status" value="1"/>
</dbReference>
<dbReference type="Proteomes" id="UP000008544">
    <property type="component" value="Chromosome"/>
</dbReference>
<dbReference type="OrthoDB" id="9773828at2"/>
<dbReference type="Gene3D" id="1.10.1060.10">
    <property type="entry name" value="Alpha-helical ferredoxin"/>
    <property type="match status" value="1"/>
</dbReference>
<dbReference type="GO" id="GO:0046872">
    <property type="term" value="F:metal ion binding"/>
    <property type="evidence" value="ECO:0007669"/>
    <property type="project" value="UniProtKB-KW"/>
</dbReference>
<dbReference type="AlphaFoldDB" id="B1I281"/>
<keyword evidence="2" id="KW-0408">Iron</keyword>
<evidence type="ECO:0000256" key="1">
    <source>
        <dbReference type="ARBA" id="ARBA00022723"/>
    </source>
</evidence>
<evidence type="ECO:0000256" key="2">
    <source>
        <dbReference type="ARBA" id="ARBA00023004"/>
    </source>
</evidence>
<dbReference type="RefSeq" id="WP_012301697.1">
    <property type="nucleotide sequence ID" value="NC_010424.1"/>
</dbReference>
<keyword evidence="6" id="KW-1185">Reference proteome</keyword>
<dbReference type="PROSITE" id="PS51379">
    <property type="entry name" value="4FE4S_FER_2"/>
    <property type="match status" value="1"/>
</dbReference>
<dbReference type="Pfam" id="PF13183">
    <property type="entry name" value="Fer4_8"/>
    <property type="match status" value="1"/>
</dbReference>
<dbReference type="InterPro" id="IPR017900">
    <property type="entry name" value="4Fe4S_Fe_S_CS"/>
</dbReference>
<protein>
    <submittedName>
        <fullName evidence="5">4Fe-4S ferredoxin, iron-sulfur binding domain protein</fullName>
    </submittedName>
</protein>